<reference evidence="2" key="1">
    <citation type="submission" date="2023-10" db="EMBL/GenBank/DDBJ databases">
        <authorList>
            <person name="Chen Y."/>
            <person name="Shah S."/>
            <person name="Dougan E. K."/>
            <person name="Thang M."/>
            <person name="Chan C."/>
        </authorList>
    </citation>
    <scope>NUCLEOTIDE SEQUENCE [LARGE SCALE GENOMIC DNA]</scope>
</reference>
<feature type="compositionally biased region" description="Basic residues" evidence="1">
    <location>
        <begin position="690"/>
        <end position="703"/>
    </location>
</feature>
<gene>
    <name evidence="2" type="ORF">PCOR1329_LOCUS33605</name>
</gene>
<feature type="compositionally biased region" description="Low complexity" evidence="1">
    <location>
        <begin position="706"/>
        <end position="719"/>
    </location>
</feature>
<dbReference type="PANTHER" id="PTHR21228">
    <property type="entry name" value="FAST LEU-RICH DOMAIN-CONTAINING"/>
    <property type="match status" value="1"/>
</dbReference>
<evidence type="ECO:0000313" key="2">
    <source>
        <dbReference type="EMBL" id="CAK0837400.1"/>
    </source>
</evidence>
<dbReference type="EMBL" id="CAUYUJ010014149">
    <property type="protein sequence ID" value="CAK0837400.1"/>
    <property type="molecule type" value="Genomic_DNA"/>
</dbReference>
<feature type="region of interest" description="Disordered" evidence="1">
    <location>
        <begin position="686"/>
        <end position="756"/>
    </location>
</feature>
<evidence type="ECO:0000313" key="3">
    <source>
        <dbReference type="Proteomes" id="UP001189429"/>
    </source>
</evidence>
<proteinExistence type="predicted"/>
<dbReference type="Proteomes" id="UP001189429">
    <property type="component" value="Unassembled WGS sequence"/>
</dbReference>
<name>A0ABN9SXT8_9DINO</name>
<keyword evidence="3" id="KW-1185">Reference proteome</keyword>
<organism evidence="2 3">
    <name type="scientific">Prorocentrum cordatum</name>
    <dbReference type="NCBI Taxonomy" id="2364126"/>
    <lineage>
        <taxon>Eukaryota</taxon>
        <taxon>Sar</taxon>
        <taxon>Alveolata</taxon>
        <taxon>Dinophyceae</taxon>
        <taxon>Prorocentrales</taxon>
        <taxon>Prorocentraceae</taxon>
        <taxon>Prorocentrum</taxon>
    </lineage>
</organism>
<comment type="caution">
    <text evidence="2">The sequence shown here is derived from an EMBL/GenBank/DDBJ whole genome shotgun (WGS) entry which is preliminary data.</text>
</comment>
<dbReference type="InterPro" id="IPR050870">
    <property type="entry name" value="FAST_kinase"/>
</dbReference>
<dbReference type="PANTHER" id="PTHR21228:SF40">
    <property type="entry name" value="LD45607P"/>
    <property type="match status" value="1"/>
</dbReference>
<feature type="compositionally biased region" description="Pro residues" evidence="1">
    <location>
        <begin position="743"/>
        <end position="756"/>
    </location>
</feature>
<feature type="region of interest" description="Disordered" evidence="1">
    <location>
        <begin position="293"/>
        <end position="321"/>
    </location>
</feature>
<accession>A0ABN9SXT8</accession>
<feature type="region of interest" description="Disordered" evidence="1">
    <location>
        <begin position="649"/>
        <end position="673"/>
    </location>
</feature>
<feature type="region of interest" description="Disordered" evidence="1">
    <location>
        <begin position="607"/>
        <end position="629"/>
    </location>
</feature>
<sequence>MTPSHDDGGTARKLDKLIGNLETLSQAVANQGQGMQTIKQVCNSSHERFSQLMDPMSLMGLDFHTKHQLNHHIRMLPEIVDIASMTVVRAVDMVKKVILDFETPLQAGAFMDNFVARSRLWEFPDPLNPCVMLSLRRACISGICDEHRNPYRSTWAPAEALQQHPNEILEAPTVIADLRGAIDPRAQTLTGPLKMDWKLPDRPLGAGSADAKLIADAFDIPTSASLATLIDKGARCMEIFCQNLKKKARRTSMCAAVAPPRLLANSINMPAKSGATPPMAVCEIGEQGCPSPGRGCAQSPGEAAARAGRREAGGAPGKRLPPRVLTKRLAAARSERELAGLCAAFGAQFDALHHSALLHRCGALAVRPASQPWLLGAVAALAPSGGRAGPRLTGRQVASALWSLARLRLESEGGTLRALCAAGGRELPRCGPQELANTAWALGELAHRDAEFWDRLAAACVEAMPAMSSQHLANVSWALGRAGSPQSAWFGGLAAVLVRGHEQMSPRHLSNILWGFAQVGLRHGPLFDQLGAAIGSSDALDRWNPRDLSCAVWAYASLEVINHQLFRRVAREVALPGRLAGFGAQEIQNLAWAYAVVAQVSLRRPRPSRVARGRRGPPRGAAARRRVRQRCRVPTRGLRAVPRRVLPCVRLSGRGHRQGTAQSGPSRDVSAGAAAGRVCARGARAVAAGHVRRSRSGSSRKHGVLPPHHSLSCPSSSPSPIQPPRSFSPPSLTIIENSHRLLPPDPSLPPPSPRSS</sequence>
<evidence type="ECO:0000256" key="1">
    <source>
        <dbReference type="SAM" id="MobiDB-lite"/>
    </source>
</evidence>
<protein>
    <submittedName>
        <fullName evidence="2">Uncharacterized protein</fullName>
    </submittedName>
</protein>